<keyword evidence="1" id="KW-1133">Transmembrane helix</keyword>
<protein>
    <submittedName>
        <fullName evidence="2">Uncharacterized protein</fullName>
    </submittedName>
</protein>
<evidence type="ECO:0000313" key="2">
    <source>
        <dbReference type="EMBL" id="MDQ0466412.1"/>
    </source>
</evidence>
<name>A0ABU0IZM2_9CAUL</name>
<evidence type="ECO:0000256" key="1">
    <source>
        <dbReference type="SAM" id="Phobius"/>
    </source>
</evidence>
<organism evidence="2 3">
    <name type="scientific">Caulobacter ginsengisoli</name>
    <dbReference type="NCBI Taxonomy" id="400775"/>
    <lineage>
        <taxon>Bacteria</taxon>
        <taxon>Pseudomonadati</taxon>
        <taxon>Pseudomonadota</taxon>
        <taxon>Alphaproteobacteria</taxon>
        <taxon>Caulobacterales</taxon>
        <taxon>Caulobacteraceae</taxon>
        <taxon>Caulobacter</taxon>
    </lineage>
</organism>
<comment type="caution">
    <text evidence="2">The sequence shown here is derived from an EMBL/GenBank/DDBJ whole genome shotgun (WGS) entry which is preliminary data.</text>
</comment>
<reference evidence="2 3" key="1">
    <citation type="submission" date="2023-07" db="EMBL/GenBank/DDBJ databases">
        <title>Genomic Encyclopedia of Type Strains, Phase IV (KMG-IV): sequencing the most valuable type-strain genomes for metagenomic binning, comparative biology and taxonomic classification.</title>
        <authorList>
            <person name="Goeker M."/>
        </authorList>
    </citation>
    <scope>NUCLEOTIDE SEQUENCE [LARGE SCALE GENOMIC DNA]</scope>
    <source>
        <strain evidence="2 3">DSM 18695</strain>
    </source>
</reference>
<keyword evidence="1" id="KW-0472">Membrane</keyword>
<keyword evidence="1" id="KW-0812">Transmembrane</keyword>
<sequence>MIWIIAALGALLAGLFMWLRQGPELIRARRTGVLIGKSASAPRIERAADPERFEALLRQRGKALLSAYWLMIVGGTLLAWQLLGVYLIVNGYG</sequence>
<dbReference type="Proteomes" id="UP001228905">
    <property type="component" value="Unassembled WGS sequence"/>
</dbReference>
<keyword evidence="3" id="KW-1185">Reference proteome</keyword>
<gene>
    <name evidence="2" type="ORF">QO010_004205</name>
</gene>
<dbReference type="RefSeq" id="WP_307352499.1">
    <property type="nucleotide sequence ID" value="NZ_JAUSVS010000011.1"/>
</dbReference>
<feature type="transmembrane region" description="Helical" evidence="1">
    <location>
        <begin position="67"/>
        <end position="89"/>
    </location>
</feature>
<evidence type="ECO:0000313" key="3">
    <source>
        <dbReference type="Proteomes" id="UP001228905"/>
    </source>
</evidence>
<accession>A0ABU0IZM2</accession>
<proteinExistence type="predicted"/>
<dbReference type="EMBL" id="JAUSVS010000011">
    <property type="protein sequence ID" value="MDQ0466412.1"/>
    <property type="molecule type" value="Genomic_DNA"/>
</dbReference>